<protein>
    <submittedName>
        <fullName evidence="1">Uncharacterized protein</fullName>
    </submittedName>
</protein>
<organism evidence="1 2">
    <name type="scientific">Anatilimnocola aggregata</name>
    <dbReference type="NCBI Taxonomy" id="2528021"/>
    <lineage>
        <taxon>Bacteria</taxon>
        <taxon>Pseudomonadati</taxon>
        <taxon>Planctomycetota</taxon>
        <taxon>Planctomycetia</taxon>
        <taxon>Pirellulales</taxon>
        <taxon>Pirellulaceae</taxon>
        <taxon>Anatilimnocola</taxon>
    </lineage>
</organism>
<dbReference type="AlphaFoldDB" id="A0A517YJA7"/>
<name>A0A517YJA7_9BACT</name>
<reference evidence="1 2" key="1">
    <citation type="submission" date="2019-02" db="EMBL/GenBank/DDBJ databases">
        <title>Deep-cultivation of Planctomycetes and their phenomic and genomic characterization uncovers novel biology.</title>
        <authorList>
            <person name="Wiegand S."/>
            <person name="Jogler M."/>
            <person name="Boedeker C."/>
            <person name="Pinto D."/>
            <person name="Vollmers J."/>
            <person name="Rivas-Marin E."/>
            <person name="Kohn T."/>
            <person name="Peeters S.H."/>
            <person name="Heuer A."/>
            <person name="Rast P."/>
            <person name="Oberbeckmann S."/>
            <person name="Bunk B."/>
            <person name="Jeske O."/>
            <person name="Meyerdierks A."/>
            <person name="Storesund J.E."/>
            <person name="Kallscheuer N."/>
            <person name="Luecker S."/>
            <person name="Lage O.M."/>
            <person name="Pohl T."/>
            <person name="Merkel B.J."/>
            <person name="Hornburger P."/>
            <person name="Mueller R.-W."/>
            <person name="Bruemmer F."/>
            <person name="Labrenz M."/>
            <person name="Spormann A.M."/>
            <person name="Op den Camp H."/>
            <person name="Overmann J."/>
            <person name="Amann R."/>
            <person name="Jetten M.S.M."/>
            <person name="Mascher T."/>
            <person name="Medema M.H."/>
            <person name="Devos D.P."/>
            <person name="Kaster A.-K."/>
            <person name="Ovreas L."/>
            <person name="Rohde M."/>
            <person name="Galperin M.Y."/>
            <person name="Jogler C."/>
        </authorList>
    </citation>
    <scope>NUCLEOTIDE SEQUENCE [LARGE SCALE GENOMIC DNA]</scope>
    <source>
        <strain evidence="1 2">ETA_A8</strain>
    </source>
</reference>
<evidence type="ECO:0000313" key="1">
    <source>
        <dbReference type="EMBL" id="QDU30294.1"/>
    </source>
</evidence>
<keyword evidence="2" id="KW-1185">Reference proteome</keyword>
<gene>
    <name evidence="1" type="ORF">ETAA8_54130</name>
</gene>
<proteinExistence type="predicted"/>
<dbReference type="KEGG" id="aagg:ETAA8_54130"/>
<accession>A0A517YJA7</accession>
<sequence>MSEVSSAPQLRTIGRMAAELGVSIYRINHIIATRSHIHPAARAGTLRLFDAETLSQVQYELNLQNARRHSRGGDGSA</sequence>
<dbReference type="Proteomes" id="UP000315017">
    <property type="component" value="Chromosome"/>
</dbReference>
<evidence type="ECO:0000313" key="2">
    <source>
        <dbReference type="Proteomes" id="UP000315017"/>
    </source>
</evidence>
<dbReference type="EMBL" id="CP036274">
    <property type="protein sequence ID" value="QDU30294.1"/>
    <property type="molecule type" value="Genomic_DNA"/>
</dbReference>